<dbReference type="GO" id="GO:0030154">
    <property type="term" value="P:cell differentiation"/>
    <property type="evidence" value="ECO:0007669"/>
    <property type="project" value="TreeGrafter"/>
</dbReference>
<dbReference type="InterPro" id="IPR013761">
    <property type="entry name" value="SAM/pointed_sf"/>
</dbReference>
<dbReference type="Proteomes" id="UP000515154">
    <property type="component" value="Unplaced"/>
</dbReference>
<dbReference type="GO" id="GO:0005634">
    <property type="term" value="C:nucleus"/>
    <property type="evidence" value="ECO:0007669"/>
    <property type="project" value="UniProtKB-SubCell"/>
</dbReference>
<dbReference type="Gene3D" id="1.10.10.10">
    <property type="entry name" value="Winged helix-like DNA-binding domain superfamily/Winged helix DNA-binding domain"/>
    <property type="match status" value="1"/>
</dbReference>
<dbReference type="SUPFAM" id="SSF47769">
    <property type="entry name" value="SAM/Pointed domain"/>
    <property type="match status" value="1"/>
</dbReference>
<dbReference type="PROSITE" id="PS51433">
    <property type="entry name" value="PNT"/>
    <property type="match status" value="1"/>
</dbReference>
<dbReference type="PANTHER" id="PTHR11849:SF182">
    <property type="entry name" value="SAM POINTED DOMAIN-CONTAINING ETS TRANSCRIPTION FACTOR"/>
    <property type="match status" value="1"/>
</dbReference>
<dbReference type="GO" id="GO:0000981">
    <property type="term" value="F:DNA-binding transcription factor activity, RNA polymerase II-specific"/>
    <property type="evidence" value="ECO:0007669"/>
    <property type="project" value="TreeGrafter"/>
</dbReference>
<comment type="similarity">
    <text evidence="1 3">Belongs to the ETS family.</text>
</comment>
<dbReference type="PRINTS" id="PR00454">
    <property type="entry name" value="ETSDOMAIN"/>
</dbReference>
<dbReference type="InterPro" id="IPR003118">
    <property type="entry name" value="Pointed_dom"/>
</dbReference>
<dbReference type="Pfam" id="PF02198">
    <property type="entry name" value="SAM_PNT"/>
    <property type="match status" value="1"/>
</dbReference>
<dbReference type="RefSeq" id="XP_029656714.1">
    <property type="nucleotide sequence ID" value="XM_029800854.2"/>
</dbReference>
<dbReference type="InterPro" id="IPR036388">
    <property type="entry name" value="WH-like_DNA-bd_sf"/>
</dbReference>
<evidence type="ECO:0000259" key="6">
    <source>
        <dbReference type="PROSITE" id="PS51433"/>
    </source>
</evidence>
<evidence type="ECO:0000256" key="2">
    <source>
        <dbReference type="ARBA" id="ARBA00023125"/>
    </source>
</evidence>
<dbReference type="InterPro" id="IPR036390">
    <property type="entry name" value="WH_DNA-bd_sf"/>
</dbReference>
<sequence length="378" mass="43788">MPQSRFPAIDLYQNLTEGTLDSAQDYYLAPDPILPSYSIKLEPSLSPSDNCLMNESYRELLVDPLMPQCVNPVANCQDHGPHFMNDNCSEILNLDEIKLNAQPNHEMSTNKSDPRNWSENEIKQWISSRLDLYSIPVDSIDWPNINGAMMFTMSRDQLRFQLQNKAIADILFNDMQKLIYDVQIADAFFYSPSSSNSSSDFGLHQTMSDSCKTEQFRMLNEYMNMVSFPNDCLSGSDEGNDSNDSSDSSTDSSELSSSITTIDKKTFDPEPLYKEQKPRETPQITKHKQNIHLWQFLKELLLQGDKYIKYIKWLDPKQGVFKIEDSSNVARLWGERKNRPAMNYDKLSRSIRQYYNKGIIKKTEKNRRLVYKFCPDYL</sequence>
<keyword evidence="3" id="KW-0539">Nucleus</keyword>
<evidence type="ECO:0000313" key="7">
    <source>
        <dbReference type="Proteomes" id="UP000515154"/>
    </source>
</evidence>
<organism evidence="7 8">
    <name type="scientific">Octopus sinensis</name>
    <name type="common">East Asian common octopus</name>
    <dbReference type="NCBI Taxonomy" id="2607531"/>
    <lineage>
        <taxon>Eukaryota</taxon>
        <taxon>Metazoa</taxon>
        <taxon>Spiralia</taxon>
        <taxon>Lophotrochozoa</taxon>
        <taxon>Mollusca</taxon>
        <taxon>Cephalopoda</taxon>
        <taxon>Coleoidea</taxon>
        <taxon>Octopodiformes</taxon>
        <taxon>Octopoda</taxon>
        <taxon>Incirrata</taxon>
        <taxon>Octopodidae</taxon>
        <taxon>Octopus</taxon>
    </lineage>
</organism>
<comment type="subcellular location">
    <subcellularLocation>
        <location evidence="3">Nucleus</location>
    </subcellularLocation>
</comment>
<dbReference type="Pfam" id="PF00178">
    <property type="entry name" value="Ets"/>
    <property type="match status" value="1"/>
</dbReference>
<dbReference type="PANTHER" id="PTHR11849">
    <property type="entry name" value="ETS"/>
    <property type="match status" value="1"/>
</dbReference>
<reference evidence="8" key="1">
    <citation type="submission" date="2025-08" db="UniProtKB">
        <authorList>
            <consortium name="RefSeq"/>
        </authorList>
    </citation>
    <scope>IDENTIFICATION</scope>
</reference>
<proteinExistence type="inferred from homology"/>
<keyword evidence="2 3" id="KW-0238">DNA-binding</keyword>
<dbReference type="InterPro" id="IPR046328">
    <property type="entry name" value="ETS_fam"/>
</dbReference>
<evidence type="ECO:0000256" key="4">
    <source>
        <dbReference type="SAM" id="MobiDB-lite"/>
    </source>
</evidence>
<dbReference type="SMART" id="SM00413">
    <property type="entry name" value="ETS"/>
    <property type="match status" value="1"/>
</dbReference>
<evidence type="ECO:0000259" key="5">
    <source>
        <dbReference type="PROSITE" id="PS50061"/>
    </source>
</evidence>
<evidence type="ECO:0000256" key="1">
    <source>
        <dbReference type="ARBA" id="ARBA00005562"/>
    </source>
</evidence>
<dbReference type="AlphaFoldDB" id="A0A6P7TWD8"/>
<evidence type="ECO:0000256" key="3">
    <source>
        <dbReference type="RuleBase" id="RU004019"/>
    </source>
</evidence>
<feature type="domain" description="ETS" evidence="5">
    <location>
        <begin position="291"/>
        <end position="374"/>
    </location>
</feature>
<dbReference type="PROSITE" id="PS50061">
    <property type="entry name" value="ETS_DOMAIN_3"/>
    <property type="match status" value="1"/>
</dbReference>
<dbReference type="KEGG" id="osn:115230719"/>
<dbReference type="InterPro" id="IPR000418">
    <property type="entry name" value="Ets_dom"/>
</dbReference>
<evidence type="ECO:0000313" key="8">
    <source>
        <dbReference type="RefSeq" id="XP_029656714.1"/>
    </source>
</evidence>
<dbReference type="PROSITE" id="PS00346">
    <property type="entry name" value="ETS_DOMAIN_2"/>
    <property type="match status" value="1"/>
</dbReference>
<dbReference type="PROSITE" id="PS00345">
    <property type="entry name" value="ETS_DOMAIN_1"/>
    <property type="match status" value="1"/>
</dbReference>
<name>A0A6P7TWD8_9MOLL</name>
<feature type="domain" description="PNT" evidence="6">
    <location>
        <begin position="96"/>
        <end position="182"/>
    </location>
</feature>
<protein>
    <submittedName>
        <fullName evidence="8">DNA-binding protein D-ETS-4</fullName>
    </submittedName>
</protein>
<dbReference type="GO" id="GO:0043565">
    <property type="term" value="F:sequence-specific DNA binding"/>
    <property type="evidence" value="ECO:0007669"/>
    <property type="project" value="InterPro"/>
</dbReference>
<feature type="region of interest" description="Disordered" evidence="4">
    <location>
        <begin position="233"/>
        <end position="260"/>
    </location>
</feature>
<dbReference type="Gene3D" id="1.10.150.50">
    <property type="entry name" value="Transcription Factor, Ets-1"/>
    <property type="match status" value="1"/>
</dbReference>
<dbReference type="SUPFAM" id="SSF46785">
    <property type="entry name" value="Winged helix' DNA-binding domain"/>
    <property type="match status" value="1"/>
</dbReference>
<keyword evidence="7" id="KW-1185">Reference proteome</keyword>
<accession>A0A6P7TWD8</accession>
<gene>
    <name evidence="8" type="primary">LOC115230719</name>
</gene>